<evidence type="ECO:0000313" key="2">
    <source>
        <dbReference type="Proteomes" id="UP000199225"/>
    </source>
</evidence>
<evidence type="ECO:0000313" key="1">
    <source>
        <dbReference type="EMBL" id="SDJ25547.1"/>
    </source>
</evidence>
<organism evidence="1 2">
    <name type="scientific">Salimicrobium halophilum</name>
    <dbReference type="NCBI Taxonomy" id="86666"/>
    <lineage>
        <taxon>Bacteria</taxon>
        <taxon>Bacillati</taxon>
        <taxon>Bacillota</taxon>
        <taxon>Bacilli</taxon>
        <taxon>Bacillales</taxon>
        <taxon>Bacillaceae</taxon>
        <taxon>Salimicrobium</taxon>
    </lineage>
</organism>
<dbReference type="Proteomes" id="UP000199225">
    <property type="component" value="Unassembled WGS sequence"/>
</dbReference>
<gene>
    <name evidence="1" type="ORF">SAMN04490247_1314</name>
</gene>
<name>A0A1G8S8M0_9BACI</name>
<dbReference type="RefSeq" id="WP_093193070.1">
    <property type="nucleotide sequence ID" value="NZ_FNEV01000003.1"/>
</dbReference>
<dbReference type="EMBL" id="FNEV01000003">
    <property type="protein sequence ID" value="SDJ25547.1"/>
    <property type="molecule type" value="Genomic_DNA"/>
</dbReference>
<sequence length="350" mass="40808">MYYTFLQWTYEEPIYRNYEKYVQHIWREFVERTPLESSEVDPDLYSVALSYMAQTIFPGPERTREEFERNAFVNSDKLYKAFLNIRQTVGDLLEWYEKNPPAVSSRLDKKELNSFNQKLLDTPLLPEGFQLSKQQQSMFEDLSARVPHVFFGDRLKVLEKMYEIHPYHPAVYRGAGKLAEYLEVLARSVVNAELLGDMDELIESKIAFADECRFTEYQPQAIMIFLELLRLDPSDSRNVCLRLIPTLLKEKHTAAAERWTSTLSEGAAKAFFETVIALRKNESPETISNKADAVHRFNPYIKDFITHRHHRHLYGDLNAGAGSSEEALFILDEMELMQLSASSMREYLTK</sequence>
<protein>
    <submittedName>
        <fullName evidence="1">Uncharacterized protein</fullName>
    </submittedName>
</protein>
<dbReference type="AlphaFoldDB" id="A0A1G8S8M0"/>
<accession>A0A1G8S8M0</accession>
<dbReference type="STRING" id="86666.SAMN04490247_1314"/>
<proteinExistence type="predicted"/>
<reference evidence="2" key="1">
    <citation type="submission" date="2016-10" db="EMBL/GenBank/DDBJ databases">
        <authorList>
            <person name="Varghese N."/>
            <person name="Submissions S."/>
        </authorList>
    </citation>
    <scope>NUCLEOTIDE SEQUENCE [LARGE SCALE GENOMIC DNA]</scope>
    <source>
        <strain evidence="2">DSM 4771</strain>
    </source>
</reference>
<keyword evidence="2" id="KW-1185">Reference proteome</keyword>